<protein>
    <submittedName>
        <fullName evidence="1">Uncharacterized protein</fullName>
    </submittedName>
</protein>
<accession>A0A395GJJ1</accession>
<dbReference type="EMBL" id="KZ824492">
    <property type="protein sequence ID" value="RAK95462.1"/>
    <property type="molecule type" value="Genomic_DNA"/>
</dbReference>
<name>A0A395GJJ1_9EURO</name>
<sequence length="111" mass="11447">MAGECGQGQLPISSGTAPIVIPASHASLFCKGHNSVKVRTTTRPRLTASFSAGGSWMAVGIAPVRGDTGGAVAASMAGMVGHGQERIITRKSHGLVGRVSWFAQRRGEFLS</sequence>
<dbReference type="VEuPathDB" id="FungiDB:BO80DRAFT_262721"/>
<dbReference type="Proteomes" id="UP000249402">
    <property type="component" value="Unassembled WGS sequence"/>
</dbReference>
<proteinExistence type="predicted"/>
<reference evidence="1 2" key="1">
    <citation type="submission" date="2018-02" db="EMBL/GenBank/DDBJ databases">
        <title>The genomes of Aspergillus section Nigri reveals drivers in fungal speciation.</title>
        <authorList>
            <consortium name="DOE Joint Genome Institute"/>
            <person name="Vesth T.C."/>
            <person name="Nybo J."/>
            <person name="Theobald S."/>
            <person name="Brandl J."/>
            <person name="Frisvad J.C."/>
            <person name="Nielsen K.F."/>
            <person name="Lyhne E.K."/>
            <person name="Kogle M.E."/>
            <person name="Kuo A."/>
            <person name="Riley R."/>
            <person name="Clum A."/>
            <person name="Nolan M."/>
            <person name="Lipzen A."/>
            <person name="Salamov A."/>
            <person name="Henrissat B."/>
            <person name="Wiebenga A."/>
            <person name="De vries R.P."/>
            <person name="Grigoriev I.V."/>
            <person name="Mortensen U.H."/>
            <person name="Andersen M.R."/>
            <person name="Baker S.E."/>
        </authorList>
    </citation>
    <scope>NUCLEOTIDE SEQUENCE [LARGE SCALE GENOMIC DNA]</scope>
    <source>
        <strain evidence="1 2">CBS 121593</strain>
    </source>
</reference>
<evidence type="ECO:0000313" key="1">
    <source>
        <dbReference type="EMBL" id="RAK95462.1"/>
    </source>
</evidence>
<dbReference type="RefSeq" id="XP_025569790.1">
    <property type="nucleotide sequence ID" value="XM_025714758.1"/>
</dbReference>
<dbReference type="AlphaFoldDB" id="A0A395GJJ1"/>
<keyword evidence="2" id="KW-1185">Reference proteome</keyword>
<organism evidence="1 2">
    <name type="scientific">Aspergillus ibericus CBS 121593</name>
    <dbReference type="NCBI Taxonomy" id="1448316"/>
    <lineage>
        <taxon>Eukaryota</taxon>
        <taxon>Fungi</taxon>
        <taxon>Dikarya</taxon>
        <taxon>Ascomycota</taxon>
        <taxon>Pezizomycotina</taxon>
        <taxon>Eurotiomycetes</taxon>
        <taxon>Eurotiomycetidae</taxon>
        <taxon>Eurotiales</taxon>
        <taxon>Aspergillaceae</taxon>
        <taxon>Aspergillus</taxon>
        <taxon>Aspergillus subgen. Circumdati</taxon>
    </lineage>
</organism>
<dbReference type="GeneID" id="37219623"/>
<gene>
    <name evidence="1" type="ORF">BO80DRAFT_262721</name>
</gene>
<evidence type="ECO:0000313" key="2">
    <source>
        <dbReference type="Proteomes" id="UP000249402"/>
    </source>
</evidence>